<dbReference type="PANTHER" id="PTHR12110:SF21">
    <property type="entry name" value="XYLOSE ISOMERASE-LIKE TIM BARREL DOMAIN-CONTAINING PROTEIN"/>
    <property type="match status" value="1"/>
</dbReference>
<dbReference type="InterPro" id="IPR036237">
    <property type="entry name" value="Xyl_isomerase-like_sf"/>
</dbReference>
<dbReference type="Gene3D" id="3.20.20.150">
    <property type="entry name" value="Divalent-metal-dependent TIM barrel enzymes"/>
    <property type="match status" value="1"/>
</dbReference>
<dbReference type="EMBL" id="CP002278">
    <property type="protein sequence ID" value="ADP77978.1"/>
    <property type="molecule type" value="Genomic_DNA"/>
</dbReference>
<keyword evidence="3" id="KW-1185">Reference proteome</keyword>
<name>E3GWQ9_METFV</name>
<dbReference type="InterPro" id="IPR001719">
    <property type="entry name" value="AP_endonuc_2"/>
</dbReference>
<dbReference type="AlphaFoldDB" id="E3GWQ9"/>
<evidence type="ECO:0000313" key="2">
    <source>
        <dbReference type="EMBL" id="ADP77978.1"/>
    </source>
</evidence>
<dbReference type="HOGENOM" id="CLU_050006_7_2_2"/>
<dbReference type="SMART" id="SM00518">
    <property type="entry name" value="AP2Ec"/>
    <property type="match status" value="1"/>
</dbReference>
<dbReference type="KEGG" id="mfv:Mfer_1192"/>
<sequence>MKFGVSTLALYPSPIEKILDFVENLGMDYCEIINEYPFDDLNYEIFESYSLDVVIHAPISDINIASHNHAMRRASIEEIKSSITLASKINSEKIVIHPGIVPVLGKKFINKIEKYNIDALREIRDHAENLGVKICLENMPNLEECLCKDLNEVYKIVNDLGIYTTLDVGHANTMGLDVEKLKIDDSVIHIHISDNDGSYDTHDALGEGNINFTKLFKKKLKNYSDTITIEIKTKEELLKSIEYLKAKKIL</sequence>
<dbReference type="PANTHER" id="PTHR12110">
    <property type="entry name" value="HYDROXYPYRUVATE ISOMERASE"/>
    <property type="match status" value="1"/>
</dbReference>
<reference evidence="2 3" key="1">
    <citation type="journal article" date="2010" name="Stand. Genomic Sci.">
        <title>Complete genome sequence of Methanothermus fervidus type strain (V24S).</title>
        <authorList>
            <person name="Anderson I."/>
            <person name="Djao O.D."/>
            <person name="Misra M."/>
            <person name="Chertkov O."/>
            <person name="Nolan M."/>
            <person name="Lucas S."/>
            <person name="Lapidus A."/>
            <person name="Del Rio T.G."/>
            <person name="Tice H."/>
            <person name="Cheng J.F."/>
            <person name="Tapia R."/>
            <person name="Han C."/>
            <person name="Goodwin L."/>
            <person name="Pitluck S."/>
            <person name="Liolios K."/>
            <person name="Ivanova N."/>
            <person name="Mavromatis K."/>
            <person name="Mikhailova N."/>
            <person name="Pati A."/>
            <person name="Brambilla E."/>
            <person name="Chen A."/>
            <person name="Palaniappan K."/>
            <person name="Land M."/>
            <person name="Hauser L."/>
            <person name="Chang Y.J."/>
            <person name="Jeffries C.D."/>
            <person name="Sikorski J."/>
            <person name="Spring S."/>
            <person name="Rohde M."/>
            <person name="Eichinger K."/>
            <person name="Huber H."/>
            <person name="Wirth R."/>
            <person name="Goker M."/>
            <person name="Detter J.C."/>
            <person name="Woyke T."/>
            <person name="Bristow J."/>
            <person name="Eisen J.A."/>
            <person name="Markowitz V."/>
            <person name="Hugenholtz P."/>
            <person name="Klenk H.P."/>
            <person name="Kyrpides N.C."/>
        </authorList>
    </citation>
    <scope>NUCLEOTIDE SEQUENCE [LARGE SCALE GENOMIC DNA]</scope>
    <source>
        <strain evidence="3">ATCC 43054 / DSM 2088 / JCM 10308 / V24 S</strain>
    </source>
</reference>
<dbReference type="GO" id="GO:0016853">
    <property type="term" value="F:isomerase activity"/>
    <property type="evidence" value="ECO:0007669"/>
    <property type="project" value="UniProtKB-KW"/>
</dbReference>
<dbReference type="STRING" id="523846.Mfer_1192"/>
<evidence type="ECO:0000259" key="1">
    <source>
        <dbReference type="Pfam" id="PF01261"/>
    </source>
</evidence>
<dbReference type="InterPro" id="IPR013022">
    <property type="entry name" value="Xyl_isomerase-like_TIM-brl"/>
</dbReference>
<keyword evidence="2" id="KW-0413">Isomerase</keyword>
<feature type="domain" description="Xylose isomerase-like TIM barrel" evidence="1">
    <location>
        <begin position="20"/>
        <end position="246"/>
    </location>
</feature>
<dbReference type="GO" id="GO:0006281">
    <property type="term" value="P:DNA repair"/>
    <property type="evidence" value="ECO:0007669"/>
    <property type="project" value="InterPro"/>
</dbReference>
<dbReference type="Pfam" id="PF01261">
    <property type="entry name" value="AP_endonuc_2"/>
    <property type="match status" value="1"/>
</dbReference>
<dbReference type="SUPFAM" id="SSF51658">
    <property type="entry name" value="Xylose isomerase-like"/>
    <property type="match status" value="1"/>
</dbReference>
<evidence type="ECO:0000313" key="3">
    <source>
        <dbReference type="Proteomes" id="UP000002315"/>
    </source>
</evidence>
<dbReference type="GO" id="GO:0008270">
    <property type="term" value="F:zinc ion binding"/>
    <property type="evidence" value="ECO:0007669"/>
    <property type="project" value="InterPro"/>
</dbReference>
<dbReference type="GO" id="GO:0003677">
    <property type="term" value="F:DNA binding"/>
    <property type="evidence" value="ECO:0007669"/>
    <property type="project" value="InterPro"/>
</dbReference>
<protein>
    <submittedName>
        <fullName evidence="2">Xylose isomerase domain protein TIM barrel</fullName>
    </submittedName>
</protein>
<accession>E3GWQ9</accession>
<proteinExistence type="predicted"/>
<dbReference type="OrthoDB" id="372143at2157"/>
<organism evidence="2 3">
    <name type="scientific">Methanothermus fervidus (strain ATCC 43054 / DSM 2088 / JCM 10308 / V24 S)</name>
    <dbReference type="NCBI Taxonomy" id="523846"/>
    <lineage>
        <taxon>Archaea</taxon>
        <taxon>Methanobacteriati</taxon>
        <taxon>Methanobacteriota</taxon>
        <taxon>Methanomada group</taxon>
        <taxon>Methanobacteria</taxon>
        <taxon>Methanobacteriales</taxon>
        <taxon>Methanothermaceae</taxon>
        <taxon>Methanothermus</taxon>
    </lineage>
</organism>
<dbReference type="Proteomes" id="UP000002315">
    <property type="component" value="Chromosome"/>
</dbReference>
<gene>
    <name evidence="2" type="ordered locus">Mfer_1192</name>
</gene>
<dbReference type="InterPro" id="IPR050312">
    <property type="entry name" value="IolE/XylAMocC-like"/>
</dbReference>